<dbReference type="InterPro" id="IPR003414">
    <property type="entry name" value="PP_kinase"/>
</dbReference>
<sequence>EFYMVRVAGLKRQVSEHVQATHADAVPPTEQLTQIRGRVQSMVEAQMRCLAGELVPQLAARGIRLVLPDTPLSRAEARACRDYFDRQLYPLLTPLAVDPAHPFPYLSNLSLSLAVLLRDPDEGTTHFARVKVPWAVPRFFCLPDRTAFVPLERIIADHLPELFPGMAILAHAEFRVT</sequence>
<dbReference type="SUPFAM" id="SSF143724">
    <property type="entry name" value="PHP14-like"/>
    <property type="match status" value="1"/>
</dbReference>
<dbReference type="GO" id="GO:0008976">
    <property type="term" value="F:polyphosphate kinase activity"/>
    <property type="evidence" value="ECO:0007669"/>
    <property type="project" value="UniProtKB-EC"/>
</dbReference>
<dbReference type="InterPro" id="IPR024953">
    <property type="entry name" value="PP_kinase_middle"/>
</dbReference>
<keyword evidence="5 9" id="KW-0418">Kinase</keyword>
<evidence type="ECO:0000256" key="2">
    <source>
        <dbReference type="ARBA" id="ARBA00022553"/>
    </source>
</evidence>
<organism evidence="9">
    <name type="scientific">mine drainage metagenome</name>
    <dbReference type="NCBI Taxonomy" id="410659"/>
    <lineage>
        <taxon>unclassified sequences</taxon>
        <taxon>metagenomes</taxon>
        <taxon>ecological metagenomes</taxon>
    </lineage>
</organism>
<keyword evidence="4" id="KW-0547">Nucleotide-binding</keyword>
<feature type="domain" description="Polyphosphate kinase N-terminal" evidence="8">
    <location>
        <begin position="1"/>
        <end position="66"/>
    </location>
</feature>
<dbReference type="Gene3D" id="3.30.1840.10">
    <property type="entry name" value="Polyphosphate kinase middle domain"/>
    <property type="match status" value="1"/>
</dbReference>
<gene>
    <name evidence="9" type="ORF">B1B_08036</name>
</gene>
<evidence type="ECO:0000256" key="4">
    <source>
        <dbReference type="ARBA" id="ARBA00022741"/>
    </source>
</evidence>
<evidence type="ECO:0000259" key="7">
    <source>
        <dbReference type="Pfam" id="PF02503"/>
    </source>
</evidence>
<keyword evidence="3 9" id="KW-0808">Transferase</keyword>
<dbReference type="GO" id="GO:0005524">
    <property type="term" value="F:ATP binding"/>
    <property type="evidence" value="ECO:0007669"/>
    <property type="project" value="UniProtKB-KW"/>
</dbReference>
<dbReference type="PANTHER" id="PTHR30218">
    <property type="entry name" value="POLYPHOSPHATE KINASE"/>
    <property type="match status" value="1"/>
</dbReference>
<evidence type="ECO:0000256" key="3">
    <source>
        <dbReference type="ARBA" id="ARBA00022679"/>
    </source>
</evidence>
<evidence type="ECO:0000259" key="8">
    <source>
        <dbReference type="Pfam" id="PF13089"/>
    </source>
</evidence>
<dbReference type="InterPro" id="IPR025198">
    <property type="entry name" value="PPK_N_dom"/>
</dbReference>
<dbReference type="EC" id="2.7.4.1" evidence="1"/>
<evidence type="ECO:0000256" key="6">
    <source>
        <dbReference type="ARBA" id="ARBA00022840"/>
    </source>
</evidence>
<dbReference type="PANTHER" id="PTHR30218:SF0">
    <property type="entry name" value="POLYPHOSPHATE KINASE"/>
    <property type="match status" value="1"/>
</dbReference>
<dbReference type="SUPFAM" id="SSF140356">
    <property type="entry name" value="PPK N-terminal domain-like"/>
    <property type="match status" value="1"/>
</dbReference>
<dbReference type="InterPro" id="IPR036830">
    <property type="entry name" value="PP_kinase_middle_dom_sf"/>
</dbReference>
<protein>
    <recommendedName>
        <fullName evidence="1">ATP-polyphosphate phosphotransferase</fullName>
        <ecNumber evidence="1">2.7.4.1</ecNumber>
    </recommendedName>
</protein>
<dbReference type="Gene3D" id="1.20.58.310">
    <property type="entry name" value="Polyphosphate kinase N-terminal domain"/>
    <property type="match status" value="1"/>
</dbReference>
<keyword evidence="2" id="KW-0597">Phosphoprotein</keyword>
<dbReference type="GO" id="GO:0009358">
    <property type="term" value="C:polyphosphate kinase complex"/>
    <property type="evidence" value="ECO:0007669"/>
    <property type="project" value="InterPro"/>
</dbReference>
<dbReference type="Pfam" id="PF13089">
    <property type="entry name" value="PP_kinase_N"/>
    <property type="match status" value="1"/>
</dbReference>
<dbReference type="EMBL" id="AUZY01005190">
    <property type="protein sequence ID" value="EQD59810.1"/>
    <property type="molecule type" value="Genomic_DNA"/>
</dbReference>
<proteinExistence type="predicted"/>
<dbReference type="Pfam" id="PF02503">
    <property type="entry name" value="PP_kinase"/>
    <property type="match status" value="1"/>
</dbReference>
<keyword evidence="6" id="KW-0067">ATP-binding</keyword>
<evidence type="ECO:0000313" key="9">
    <source>
        <dbReference type="EMBL" id="EQD59810.1"/>
    </source>
</evidence>
<name>T1C0Y3_9ZZZZ</name>
<evidence type="ECO:0000256" key="5">
    <source>
        <dbReference type="ARBA" id="ARBA00022777"/>
    </source>
</evidence>
<reference evidence="9" key="1">
    <citation type="submission" date="2013-08" db="EMBL/GenBank/DDBJ databases">
        <authorList>
            <person name="Mendez C."/>
            <person name="Richter M."/>
            <person name="Ferrer M."/>
            <person name="Sanchez J."/>
        </authorList>
    </citation>
    <scope>NUCLEOTIDE SEQUENCE</scope>
</reference>
<dbReference type="AlphaFoldDB" id="T1C0Y3"/>
<dbReference type="InterPro" id="IPR036832">
    <property type="entry name" value="PPK_N_dom_sf"/>
</dbReference>
<accession>T1C0Y3</accession>
<comment type="caution">
    <text evidence="9">The sequence shown here is derived from an EMBL/GenBank/DDBJ whole genome shotgun (WGS) entry which is preliminary data.</text>
</comment>
<feature type="non-terminal residue" evidence="9">
    <location>
        <position position="177"/>
    </location>
</feature>
<feature type="non-terminal residue" evidence="9">
    <location>
        <position position="1"/>
    </location>
</feature>
<reference evidence="9" key="2">
    <citation type="journal article" date="2014" name="ISME J.">
        <title>Microbial stratification in low pH oxic and suboxic macroscopic growths along an acid mine drainage.</title>
        <authorList>
            <person name="Mendez-Garcia C."/>
            <person name="Mesa V."/>
            <person name="Sprenger R.R."/>
            <person name="Richter M."/>
            <person name="Diez M.S."/>
            <person name="Solano J."/>
            <person name="Bargiela R."/>
            <person name="Golyshina O.V."/>
            <person name="Manteca A."/>
            <person name="Ramos J.L."/>
            <person name="Gallego J.R."/>
            <person name="Llorente I."/>
            <person name="Martins Dos Santos V.A."/>
            <person name="Jensen O.N."/>
            <person name="Pelaez A.I."/>
            <person name="Sanchez J."/>
            <person name="Ferrer M."/>
        </authorList>
    </citation>
    <scope>NUCLEOTIDE SEQUENCE</scope>
</reference>
<evidence type="ECO:0000256" key="1">
    <source>
        <dbReference type="ARBA" id="ARBA00012960"/>
    </source>
</evidence>
<dbReference type="GO" id="GO:0006799">
    <property type="term" value="P:polyphosphate biosynthetic process"/>
    <property type="evidence" value="ECO:0007669"/>
    <property type="project" value="InterPro"/>
</dbReference>
<feature type="domain" description="Polyphosphate kinase middle" evidence="7">
    <location>
        <begin position="77"/>
        <end position="177"/>
    </location>
</feature>